<sequence>MNVFNQQKGFSVFEIDQGGRPKDFTSSNNEMTPPNPNKTISLDNNALSDYQIVYNSNYPFTIDREVLIESSEDTRRAKKQKRTGSNKAPRPQNSFMLYRRNMSAKLKAESADKKMKAALRSKSIAAMWKTETEEVKALFNALARLAMQRHIEVFGEDYKYRPEPAKRGNKVKGGAKNRVKRAKNNDDTDTDFAQTTDSEFTTNSEQSSPDTSFLDDPCLPIEDSPPTNFFPELSDCILYFNFLKYHNTVYLHTFEQLQQHQLILNLQHIQHHQYIAQDQYFNEEPTFEEDNNEDQYFVYLSKKDQDDVTKQPLSQPEVPFFELEQTSHLLSHNSGFEQPDFITY</sequence>
<feature type="domain" description="HMG box" evidence="3">
    <location>
        <begin position="88"/>
        <end position="159"/>
    </location>
</feature>
<dbReference type="GO" id="GO:0005634">
    <property type="term" value="C:nucleus"/>
    <property type="evidence" value="ECO:0007669"/>
    <property type="project" value="UniProtKB-UniRule"/>
</dbReference>
<evidence type="ECO:0000313" key="4">
    <source>
        <dbReference type="EMBL" id="CAI2172641.1"/>
    </source>
</evidence>
<dbReference type="Proteomes" id="UP001153678">
    <property type="component" value="Unassembled WGS sequence"/>
</dbReference>
<reference evidence="4" key="1">
    <citation type="submission" date="2022-08" db="EMBL/GenBank/DDBJ databases">
        <authorList>
            <person name="Kallberg Y."/>
            <person name="Tangrot J."/>
            <person name="Rosling A."/>
        </authorList>
    </citation>
    <scope>NUCLEOTIDE SEQUENCE</scope>
    <source>
        <strain evidence="4">Wild A</strain>
    </source>
</reference>
<feature type="compositionally biased region" description="Basic residues" evidence="2">
    <location>
        <begin position="167"/>
        <end position="182"/>
    </location>
</feature>
<organism evidence="4 5">
    <name type="scientific">Funneliformis geosporum</name>
    <dbReference type="NCBI Taxonomy" id="1117311"/>
    <lineage>
        <taxon>Eukaryota</taxon>
        <taxon>Fungi</taxon>
        <taxon>Fungi incertae sedis</taxon>
        <taxon>Mucoromycota</taxon>
        <taxon>Glomeromycotina</taxon>
        <taxon>Glomeromycetes</taxon>
        <taxon>Glomerales</taxon>
        <taxon>Glomeraceae</taxon>
        <taxon>Funneliformis</taxon>
    </lineage>
</organism>
<dbReference type="SUPFAM" id="SSF47095">
    <property type="entry name" value="HMG-box"/>
    <property type="match status" value="1"/>
</dbReference>
<keyword evidence="1" id="KW-0539">Nucleus</keyword>
<dbReference type="InterPro" id="IPR036910">
    <property type="entry name" value="HMG_box_dom_sf"/>
</dbReference>
<proteinExistence type="predicted"/>
<evidence type="ECO:0000313" key="5">
    <source>
        <dbReference type="Proteomes" id="UP001153678"/>
    </source>
</evidence>
<dbReference type="OrthoDB" id="6247875at2759"/>
<evidence type="ECO:0000256" key="2">
    <source>
        <dbReference type="SAM" id="MobiDB-lite"/>
    </source>
</evidence>
<feature type="compositionally biased region" description="Polar residues" evidence="2">
    <location>
        <begin position="198"/>
        <end position="211"/>
    </location>
</feature>
<keyword evidence="5" id="KW-1185">Reference proteome</keyword>
<feature type="region of interest" description="Disordered" evidence="2">
    <location>
        <begin position="162"/>
        <end position="214"/>
    </location>
</feature>
<dbReference type="Gene3D" id="1.10.30.10">
    <property type="entry name" value="High mobility group box domain"/>
    <property type="match status" value="1"/>
</dbReference>
<gene>
    <name evidence="4" type="ORF">FWILDA_LOCUS5683</name>
</gene>
<comment type="caution">
    <text evidence="4">The sequence shown here is derived from an EMBL/GenBank/DDBJ whole genome shotgun (WGS) entry which is preliminary data.</text>
</comment>
<evidence type="ECO:0000259" key="3">
    <source>
        <dbReference type="PROSITE" id="PS50118"/>
    </source>
</evidence>
<dbReference type="CDD" id="cd01389">
    <property type="entry name" value="HMG-box_ROX1-like"/>
    <property type="match status" value="1"/>
</dbReference>
<evidence type="ECO:0000256" key="1">
    <source>
        <dbReference type="PROSITE-ProRule" id="PRU00267"/>
    </source>
</evidence>
<feature type="region of interest" description="Disordered" evidence="2">
    <location>
        <begin position="71"/>
        <end position="93"/>
    </location>
</feature>
<feature type="region of interest" description="Disordered" evidence="2">
    <location>
        <begin position="16"/>
        <end position="36"/>
    </location>
</feature>
<protein>
    <submittedName>
        <fullName evidence="4">1181_t:CDS:1</fullName>
    </submittedName>
</protein>
<keyword evidence="1" id="KW-0238">DNA-binding</keyword>
<dbReference type="SMART" id="SM00398">
    <property type="entry name" value="HMG"/>
    <property type="match status" value="1"/>
</dbReference>
<feature type="DNA-binding region" description="HMG box" evidence="1">
    <location>
        <begin position="88"/>
        <end position="159"/>
    </location>
</feature>
<dbReference type="AlphaFoldDB" id="A0A9W4SMQ6"/>
<name>A0A9W4SMQ6_9GLOM</name>
<dbReference type="InterPro" id="IPR009071">
    <property type="entry name" value="HMG_box_dom"/>
</dbReference>
<dbReference type="PROSITE" id="PS50118">
    <property type="entry name" value="HMG_BOX_2"/>
    <property type="match status" value="1"/>
</dbReference>
<accession>A0A9W4SMQ6</accession>
<dbReference type="GO" id="GO:0003677">
    <property type="term" value="F:DNA binding"/>
    <property type="evidence" value="ECO:0007669"/>
    <property type="project" value="UniProtKB-UniRule"/>
</dbReference>
<dbReference type="Pfam" id="PF00505">
    <property type="entry name" value="HMG_box"/>
    <property type="match status" value="1"/>
</dbReference>
<dbReference type="EMBL" id="CAMKVN010000964">
    <property type="protein sequence ID" value="CAI2172641.1"/>
    <property type="molecule type" value="Genomic_DNA"/>
</dbReference>
<feature type="compositionally biased region" description="Polar residues" evidence="2">
    <location>
        <begin position="24"/>
        <end position="36"/>
    </location>
</feature>